<proteinExistence type="predicted"/>
<protein>
    <submittedName>
        <fullName evidence="2">Uncharacterized protein</fullName>
    </submittedName>
</protein>
<accession>A0A495SNT4</accession>
<name>A0A495SNT4_9FLAO</name>
<evidence type="ECO:0000256" key="1">
    <source>
        <dbReference type="SAM" id="Phobius"/>
    </source>
</evidence>
<dbReference type="Proteomes" id="UP000272428">
    <property type="component" value="Unassembled WGS sequence"/>
</dbReference>
<dbReference type="OrthoDB" id="670562at2"/>
<keyword evidence="3" id="KW-1185">Reference proteome</keyword>
<organism evidence="2 3">
    <name type="scientific">Chryseobacterium defluvii</name>
    <dbReference type="NCBI Taxonomy" id="160396"/>
    <lineage>
        <taxon>Bacteria</taxon>
        <taxon>Pseudomonadati</taxon>
        <taxon>Bacteroidota</taxon>
        <taxon>Flavobacteriia</taxon>
        <taxon>Flavobacteriales</taxon>
        <taxon>Weeksellaceae</taxon>
        <taxon>Chryseobacterium group</taxon>
        <taxon>Chryseobacterium</taxon>
    </lineage>
</organism>
<keyword evidence="1" id="KW-0812">Transmembrane</keyword>
<feature type="transmembrane region" description="Helical" evidence="1">
    <location>
        <begin position="43"/>
        <end position="65"/>
    </location>
</feature>
<dbReference type="AlphaFoldDB" id="A0A495SNT4"/>
<feature type="transmembrane region" description="Helical" evidence="1">
    <location>
        <begin position="77"/>
        <end position="96"/>
    </location>
</feature>
<gene>
    <name evidence="2" type="ORF">BCF58_1222</name>
</gene>
<evidence type="ECO:0000313" key="3">
    <source>
        <dbReference type="Proteomes" id="UP000272428"/>
    </source>
</evidence>
<keyword evidence="1" id="KW-0472">Membrane</keyword>
<dbReference type="RefSeq" id="WP_121460857.1">
    <property type="nucleotide sequence ID" value="NZ_RBXB01000001.1"/>
</dbReference>
<reference evidence="2 3" key="1">
    <citation type="submission" date="2018-10" db="EMBL/GenBank/DDBJ databases">
        <title>Genomic Encyclopedia of Archaeal and Bacterial Type Strains, Phase II (KMG-II): from individual species to whole genera.</title>
        <authorList>
            <person name="Goeker M."/>
        </authorList>
    </citation>
    <scope>NUCLEOTIDE SEQUENCE [LARGE SCALE GENOMIC DNA]</scope>
    <source>
        <strain evidence="2 3">DSM 14219</strain>
    </source>
</reference>
<sequence>MDLHLKIIGSFFIVLALIHIIFPKYFNWKAELRSLSLMNRQMMVIHTIFIALVVFLMGLLCITSSQELIETALGKKIILGLGVFWTTRLVIQFFGYSSELWKGKIFETLIHLVFSLFWLYTSIIFWFIYFS</sequence>
<comment type="caution">
    <text evidence="2">The sequence shown here is derived from an EMBL/GenBank/DDBJ whole genome shotgun (WGS) entry which is preliminary data.</text>
</comment>
<keyword evidence="1" id="KW-1133">Transmembrane helix</keyword>
<feature type="transmembrane region" description="Helical" evidence="1">
    <location>
        <begin position="108"/>
        <end position="129"/>
    </location>
</feature>
<evidence type="ECO:0000313" key="2">
    <source>
        <dbReference type="EMBL" id="RKT01989.1"/>
    </source>
</evidence>
<dbReference type="EMBL" id="RBXB01000001">
    <property type="protein sequence ID" value="RKT01989.1"/>
    <property type="molecule type" value="Genomic_DNA"/>
</dbReference>
<feature type="transmembrane region" description="Helical" evidence="1">
    <location>
        <begin position="6"/>
        <end position="22"/>
    </location>
</feature>